<dbReference type="Gene3D" id="3.40.50.300">
    <property type="entry name" value="P-loop containing nucleotide triphosphate hydrolases"/>
    <property type="match status" value="2"/>
</dbReference>
<dbReference type="SUPFAM" id="SSF52540">
    <property type="entry name" value="P-loop containing nucleoside triphosphate hydrolases"/>
    <property type="match status" value="2"/>
</dbReference>
<dbReference type="AlphaFoldDB" id="A0A8X7VJM7"/>
<feature type="region of interest" description="Disordered" evidence="1">
    <location>
        <begin position="302"/>
        <end position="336"/>
    </location>
</feature>
<dbReference type="SMART" id="SM00175">
    <property type="entry name" value="RAB"/>
    <property type="match status" value="2"/>
</dbReference>
<dbReference type="EMBL" id="JAAMPC010000005">
    <property type="protein sequence ID" value="KAG2312614.1"/>
    <property type="molecule type" value="Genomic_DNA"/>
</dbReference>
<accession>A0A8X7VJM7</accession>
<evidence type="ECO:0000256" key="1">
    <source>
        <dbReference type="SAM" id="MobiDB-lite"/>
    </source>
</evidence>
<sequence>MENLLGLLRLRVIKGVNLAIRDSSSSDPNVIIRMGKQEGTFNHLASWLEDARQHANPNMSIMLIGNKCNLVHKRAVSKEEGEQFAKENGLLFLEASARTAQNVEESGSKGKFEDRKIAFKKDNRKEQLFTKAVQQQQTAAQNARFEQIWRRGTFNHLASWLEDARQHANPNMSIMLIGNKCNLVHKRAVSKEEGEQFAKENGLLFLEASARTAQNVEESGSKGKFEDRKIAFKKDNRKEQLFTKAVQQQQGDLFSVISVTGNGDVFLHADYTRKGEMDLQSLSSTVDEILFGKMVKKLKGEAPTLHEEEDRDTNLVAANENLNPNPDEEDQDNDGLHFRQPWVFGVQQEVEKFIKRVEEMAAEIAEIKDKLTCP</sequence>
<name>A0A8X7VJM7_BRACI</name>
<comment type="caution">
    <text evidence="2">The sequence shown here is derived from an EMBL/GenBank/DDBJ whole genome shotgun (WGS) entry which is preliminary data.</text>
</comment>
<organism evidence="2 3">
    <name type="scientific">Brassica carinata</name>
    <name type="common">Ethiopian mustard</name>
    <name type="synonym">Abyssinian cabbage</name>
    <dbReference type="NCBI Taxonomy" id="52824"/>
    <lineage>
        <taxon>Eukaryota</taxon>
        <taxon>Viridiplantae</taxon>
        <taxon>Streptophyta</taxon>
        <taxon>Embryophyta</taxon>
        <taxon>Tracheophyta</taxon>
        <taxon>Spermatophyta</taxon>
        <taxon>Magnoliopsida</taxon>
        <taxon>eudicotyledons</taxon>
        <taxon>Gunneridae</taxon>
        <taxon>Pentapetalae</taxon>
        <taxon>rosids</taxon>
        <taxon>malvids</taxon>
        <taxon>Brassicales</taxon>
        <taxon>Brassicaceae</taxon>
        <taxon>Brassiceae</taxon>
        <taxon>Brassica</taxon>
    </lineage>
</organism>
<evidence type="ECO:0000313" key="3">
    <source>
        <dbReference type="Proteomes" id="UP000886595"/>
    </source>
</evidence>
<dbReference type="PROSITE" id="PS51419">
    <property type="entry name" value="RAB"/>
    <property type="match status" value="1"/>
</dbReference>
<keyword evidence="3" id="KW-1185">Reference proteome</keyword>
<dbReference type="SMART" id="SM00173">
    <property type="entry name" value="RAS"/>
    <property type="match status" value="1"/>
</dbReference>
<proteinExistence type="predicted"/>
<dbReference type="OrthoDB" id="73919at2759"/>
<dbReference type="GO" id="GO:0005525">
    <property type="term" value="F:GTP binding"/>
    <property type="evidence" value="ECO:0007669"/>
    <property type="project" value="InterPro"/>
</dbReference>
<protein>
    <submittedName>
        <fullName evidence="2">Uncharacterized protein</fullName>
    </submittedName>
</protein>
<dbReference type="InterPro" id="IPR027417">
    <property type="entry name" value="P-loop_NTPase"/>
</dbReference>
<dbReference type="GO" id="GO:0003924">
    <property type="term" value="F:GTPase activity"/>
    <property type="evidence" value="ECO:0007669"/>
    <property type="project" value="InterPro"/>
</dbReference>
<dbReference type="InterPro" id="IPR001806">
    <property type="entry name" value="Small_GTPase"/>
</dbReference>
<reference evidence="2 3" key="1">
    <citation type="submission" date="2020-02" db="EMBL/GenBank/DDBJ databases">
        <authorList>
            <person name="Ma Q."/>
            <person name="Huang Y."/>
            <person name="Song X."/>
            <person name="Pei D."/>
        </authorList>
    </citation>
    <scope>NUCLEOTIDE SEQUENCE [LARGE SCALE GENOMIC DNA]</scope>
    <source>
        <strain evidence="2">Sxm20200214</strain>
        <tissue evidence="2">Leaf</tissue>
    </source>
</reference>
<evidence type="ECO:0000313" key="2">
    <source>
        <dbReference type="EMBL" id="KAG2312614.1"/>
    </source>
</evidence>
<dbReference type="PANTHER" id="PTHR47979">
    <property type="entry name" value="DRAB11-RELATED"/>
    <property type="match status" value="1"/>
</dbReference>
<dbReference type="Proteomes" id="UP000886595">
    <property type="component" value="Unassembled WGS sequence"/>
</dbReference>
<dbReference type="PROSITE" id="PS51421">
    <property type="entry name" value="RAS"/>
    <property type="match status" value="1"/>
</dbReference>
<dbReference type="Pfam" id="PF00071">
    <property type="entry name" value="Ras"/>
    <property type="match status" value="2"/>
</dbReference>
<dbReference type="InterPro" id="IPR050209">
    <property type="entry name" value="Rab_GTPases_membrane_traffic"/>
</dbReference>
<gene>
    <name evidence="2" type="ORF">Bca52824_024171</name>
</gene>